<evidence type="ECO:0008006" key="4">
    <source>
        <dbReference type="Google" id="ProtNLM"/>
    </source>
</evidence>
<gene>
    <name evidence="2" type="ORF">Snoj_78220</name>
</gene>
<dbReference type="GeneID" id="95592127"/>
<organism evidence="2 3">
    <name type="scientific">Streptomyces nojiriensis</name>
    <dbReference type="NCBI Taxonomy" id="66374"/>
    <lineage>
        <taxon>Bacteria</taxon>
        <taxon>Bacillati</taxon>
        <taxon>Actinomycetota</taxon>
        <taxon>Actinomycetes</taxon>
        <taxon>Kitasatosporales</taxon>
        <taxon>Streptomycetaceae</taxon>
        <taxon>Streptomyces</taxon>
    </lineage>
</organism>
<comment type="caution">
    <text evidence="2">The sequence shown here is derived from an EMBL/GenBank/DDBJ whole genome shotgun (WGS) entry which is preliminary data.</text>
</comment>
<accession>A0ABQ3T0G8</accession>
<keyword evidence="3" id="KW-1185">Reference proteome</keyword>
<protein>
    <recommendedName>
        <fullName evidence="4">Glycosyltransferase</fullName>
    </recommendedName>
</protein>
<feature type="region of interest" description="Disordered" evidence="1">
    <location>
        <begin position="32"/>
        <end position="65"/>
    </location>
</feature>
<evidence type="ECO:0000313" key="3">
    <source>
        <dbReference type="Proteomes" id="UP000613974"/>
    </source>
</evidence>
<dbReference type="Proteomes" id="UP000613974">
    <property type="component" value="Unassembled WGS sequence"/>
</dbReference>
<dbReference type="RefSeq" id="WP_189733137.1">
    <property type="nucleotide sequence ID" value="NZ_BMRL01000001.1"/>
</dbReference>
<evidence type="ECO:0000313" key="2">
    <source>
        <dbReference type="EMBL" id="GHI73904.1"/>
    </source>
</evidence>
<sequence length="390" mass="42037">MTPSSPSASTLAFVESPVQLLNVLEWAYARPGGQPQLDGVPRQRGRRAGGGDLPGPAAPRPAGAESPLRIVVLPPTDPMSRGQLRRVAALARDEGHEVRWQEARGSRFAPLKALAALARDVRAARTVVVGDPFSRYVQLLLTLVRAEELVVVDDGTATMEFMAQTARGERLVRWHRVGGGLPGRVRELAYAPVSATARRRFTPAAHRGHRVEVFSSMPVTAHGGMTLRVNDFAWTRARFGPPRLTKGTDLVGTSLVETGVVDPDRYLDAVRALTLEHGATRYFAHRRESPEKLRALSRATGLEIVRPDLPLELIARRGPVGRTIVSFPSTVVHTLPYALTGTGVTVAVCDVDPAWLTGSASPRARSFLAGVTDTARDVRRLPAQAAPTAG</sequence>
<reference evidence="3" key="1">
    <citation type="submission" date="2023-07" db="EMBL/GenBank/DDBJ databases">
        <title>Whole genome shotgun sequence of Streptomyces nojiriensis NBRC 13794.</title>
        <authorList>
            <person name="Komaki H."/>
            <person name="Tamura T."/>
        </authorList>
    </citation>
    <scope>NUCLEOTIDE SEQUENCE [LARGE SCALE GENOMIC DNA]</scope>
    <source>
        <strain evidence="3">NBRC 13794</strain>
    </source>
</reference>
<proteinExistence type="predicted"/>
<dbReference type="EMBL" id="BNEC01000005">
    <property type="protein sequence ID" value="GHI73904.1"/>
    <property type="molecule type" value="Genomic_DNA"/>
</dbReference>
<evidence type="ECO:0000256" key="1">
    <source>
        <dbReference type="SAM" id="MobiDB-lite"/>
    </source>
</evidence>
<name>A0ABQ3T0G8_9ACTN</name>